<sequence>MTGTRARRVAVLTAAAKAKSQRATHAADQAIRALVKRGDPVTFSAVQREANVSHAFLYKHPELRQRIEYLRGQHGAAPTARQSINSENSLVITLTQQIAELKKRHREQTQALRDALEQAHGENLDLRRESARRGNTRHTAASIATTT</sequence>
<accession>Q6XMZ9</accession>
<geneLocation type="plasmid" evidence="2">
    <name>pBD2</name>
</geneLocation>
<protein>
    <submittedName>
        <fullName evidence="2">Putative transposase</fullName>
    </submittedName>
</protein>
<organism evidence="2">
    <name type="scientific">Rhodococcus erythropolis</name>
    <name type="common">Arthrobacter picolinophilus</name>
    <dbReference type="NCBI Taxonomy" id="1833"/>
    <lineage>
        <taxon>Bacteria</taxon>
        <taxon>Bacillati</taxon>
        <taxon>Actinomycetota</taxon>
        <taxon>Actinomycetes</taxon>
        <taxon>Mycobacteriales</taxon>
        <taxon>Nocardiaceae</taxon>
        <taxon>Rhodococcus</taxon>
        <taxon>Rhodococcus erythropolis group</taxon>
    </lineage>
</organism>
<dbReference type="Pfam" id="PF19776">
    <property type="entry name" value="DUF6262"/>
    <property type="match status" value="1"/>
</dbReference>
<dbReference type="InterPro" id="IPR046229">
    <property type="entry name" value="TnpC-like"/>
</dbReference>
<name>Q6XMZ9_RHOER</name>
<proteinExistence type="predicted"/>
<feature type="compositionally biased region" description="Basic and acidic residues" evidence="1">
    <location>
        <begin position="117"/>
        <end position="132"/>
    </location>
</feature>
<gene>
    <name evidence="2" type="ORF">PBD2.147</name>
</gene>
<dbReference type="AlphaFoldDB" id="Q6XMZ9"/>
<reference evidence="2" key="1">
    <citation type="journal article" date="2003" name="J. Bacteriol.">
        <title>Complete nucleotide sequence and genetic organization of the 210-kilobase linear plasmid of Rhodococcus erythropolis BD2.</title>
        <authorList>
            <person name="Stecker C."/>
            <person name="Johann A."/>
            <person name="Herzberg C."/>
            <person name="Averhoff B."/>
            <person name="Gottschalk G."/>
        </authorList>
    </citation>
    <scope>NUCLEOTIDE SEQUENCE</scope>
    <source>
        <strain evidence="2">BD2</strain>
        <plasmid evidence="2">pBD2</plasmid>
    </source>
</reference>
<dbReference type="Gene3D" id="1.10.10.60">
    <property type="entry name" value="Homeodomain-like"/>
    <property type="match status" value="1"/>
</dbReference>
<evidence type="ECO:0000313" key="2">
    <source>
        <dbReference type="EMBL" id="AAP74032.1"/>
    </source>
</evidence>
<feature type="compositionally biased region" description="Polar residues" evidence="1">
    <location>
        <begin position="137"/>
        <end position="147"/>
    </location>
</feature>
<feature type="region of interest" description="Disordered" evidence="1">
    <location>
        <begin position="117"/>
        <end position="147"/>
    </location>
</feature>
<keyword evidence="2" id="KW-0614">Plasmid</keyword>
<dbReference type="RefSeq" id="WP_011133484.1">
    <property type="nucleotide sequence ID" value="NC_005073.1"/>
</dbReference>
<evidence type="ECO:0000256" key="1">
    <source>
        <dbReference type="SAM" id="MobiDB-lite"/>
    </source>
</evidence>
<dbReference type="EMBL" id="AY223810">
    <property type="protein sequence ID" value="AAP74032.1"/>
    <property type="molecule type" value="Genomic_DNA"/>
</dbReference>